<dbReference type="Proteomes" id="UP000008144">
    <property type="component" value="Chromosome 1"/>
</dbReference>
<dbReference type="HOGENOM" id="CLU_3049607_0_0_1"/>
<organism evidence="2 3">
    <name type="scientific">Ciona intestinalis</name>
    <name type="common">Transparent sea squirt</name>
    <name type="synonym">Ascidia intestinalis</name>
    <dbReference type="NCBI Taxonomy" id="7719"/>
    <lineage>
        <taxon>Eukaryota</taxon>
        <taxon>Metazoa</taxon>
        <taxon>Chordata</taxon>
        <taxon>Tunicata</taxon>
        <taxon>Ascidiacea</taxon>
        <taxon>Phlebobranchia</taxon>
        <taxon>Cionidae</taxon>
        <taxon>Ciona</taxon>
    </lineage>
</organism>
<keyword evidence="3" id="KW-1185">Reference proteome</keyword>
<evidence type="ECO:0000313" key="2">
    <source>
        <dbReference type="Ensembl" id="ENSCINP00000034578.1"/>
    </source>
</evidence>
<feature type="transmembrane region" description="Helical" evidence="1">
    <location>
        <begin position="32"/>
        <end position="53"/>
    </location>
</feature>
<keyword evidence="1" id="KW-1133">Transmembrane helix</keyword>
<reference evidence="2" key="4">
    <citation type="submission" date="2025-09" db="UniProtKB">
        <authorList>
            <consortium name="Ensembl"/>
        </authorList>
    </citation>
    <scope>IDENTIFICATION</scope>
</reference>
<reference evidence="2" key="2">
    <citation type="journal article" date="2008" name="Genome Biol.">
        <title>Improved genome assembly and evidence-based global gene model set for the chordate Ciona intestinalis: new insight into intron and operon populations.</title>
        <authorList>
            <person name="Satou Y."/>
            <person name="Mineta K."/>
            <person name="Ogasawara M."/>
            <person name="Sasakura Y."/>
            <person name="Shoguchi E."/>
            <person name="Ueno K."/>
            <person name="Yamada L."/>
            <person name="Matsumoto J."/>
            <person name="Wasserscheid J."/>
            <person name="Dewar K."/>
            <person name="Wiley G.B."/>
            <person name="Macmil S.L."/>
            <person name="Roe B.A."/>
            <person name="Zeller R.W."/>
            <person name="Hastings K.E."/>
            <person name="Lemaire P."/>
            <person name="Lindquist E."/>
            <person name="Endo T."/>
            <person name="Hotta K."/>
            <person name="Inaba K."/>
        </authorList>
    </citation>
    <scope>NUCLEOTIDE SEQUENCE [LARGE SCALE GENOMIC DNA]</scope>
    <source>
        <strain evidence="2">wild type</strain>
    </source>
</reference>
<keyword evidence="1" id="KW-0472">Membrane</keyword>
<name>H2XY44_CIOIN</name>
<evidence type="ECO:0000313" key="3">
    <source>
        <dbReference type="Proteomes" id="UP000008144"/>
    </source>
</evidence>
<reference evidence="2" key="3">
    <citation type="submission" date="2025-08" db="UniProtKB">
        <authorList>
            <consortium name="Ensembl"/>
        </authorList>
    </citation>
    <scope>IDENTIFICATION</scope>
</reference>
<accession>H2XY44</accession>
<dbReference type="InParanoid" id="H2XY44"/>
<dbReference type="AlphaFoldDB" id="H2XY44"/>
<proteinExistence type="predicted"/>
<dbReference type="EMBL" id="EAAA01000053">
    <property type="status" value="NOT_ANNOTATED_CDS"/>
    <property type="molecule type" value="Genomic_DNA"/>
</dbReference>
<protein>
    <submittedName>
        <fullName evidence="2">Uncharacterized protein</fullName>
    </submittedName>
</protein>
<keyword evidence="1" id="KW-0812">Transmembrane</keyword>
<dbReference type="Ensembl" id="ENSCINT00000036354.1">
    <property type="protein sequence ID" value="ENSCINP00000034578.1"/>
    <property type="gene ID" value="ENSCING00000018604.1"/>
</dbReference>
<evidence type="ECO:0000256" key="1">
    <source>
        <dbReference type="SAM" id="Phobius"/>
    </source>
</evidence>
<sequence>MKSCRNIYERNFCAFPRTLLQMNYLQPIENQLLIYFILTCYKLCCCFTTIGPLF</sequence>
<reference evidence="3" key="1">
    <citation type="journal article" date="2002" name="Science">
        <title>The draft genome of Ciona intestinalis: insights into chordate and vertebrate origins.</title>
        <authorList>
            <person name="Dehal P."/>
            <person name="Satou Y."/>
            <person name="Campbell R.K."/>
            <person name="Chapman J."/>
            <person name="Degnan B."/>
            <person name="De Tomaso A."/>
            <person name="Davidson B."/>
            <person name="Di Gregorio A."/>
            <person name="Gelpke M."/>
            <person name="Goodstein D.M."/>
            <person name="Harafuji N."/>
            <person name="Hastings K.E."/>
            <person name="Ho I."/>
            <person name="Hotta K."/>
            <person name="Huang W."/>
            <person name="Kawashima T."/>
            <person name="Lemaire P."/>
            <person name="Martinez D."/>
            <person name="Meinertzhagen I.A."/>
            <person name="Necula S."/>
            <person name="Nonaka M."/>
            <person name="Putnam N."/>
            <person name="Rash S."/>
            <person name="Saiga H."/>
            <person name="Satake M."/>
            <person name="Terry A."/>
            <person name="Yamada L."/>
            <person name="Wang H.G."/>
            <person name="Awazu S."/>
            <person name="Azumi K."/>
            <person name="Boore J."/>
            <person name="Branno M."/>
            <person name="Chin-Bow S."/>
            <person name="DeSantis R."/>
            <person name="Doyle S."/>
            <person name="Francino P."/>
            <person name="Keys D.N."/>
            <person name="Haga S."/>
            <person name="Hayashi H."/>
            <person name="Hino K."/>
            <person name="Imai K.S."/>
            <person name="Inaba K."/>
            <person name="Kano S."/>
            <person name="Kobayashi K."/>
            <person name="Kobayashi M."/>
            <person name="Lee B.I."/>
            <person name="Makabe K.W."/>
            <person name="Manohar C."/>
            <person name="Matassi G."/>
            <person name="Medina M."/>
            <person name="Mochizuki Y."/>
            <person name="Mount S."/>
            <person name="Morishita T."/>
            <person name="Miura S."/>
            <person name="Nakayama A."/>
            <person name="Nishizaka S."/>
            <person name="Nomoto H."/>
            <person name="Ohta F."/>
            <person name="Oishi K."/>
            <person name="Rigoutsos I."/>
            <person name="Sano M."/>
            <person name="Sasaki A."/>
            <person name="Sasakura Y."/>
            <person name="Shoguchi E."/>
            <person name="Shin-i T."/>
            <person name="Spagnuolo A."/>
            <person name="Stainier D."/>
            <person name="Suzuki M.M."/>
            <person name="Tassy O."/>
            <person name="Takatori N."/>
            <person name="Tokuoka M."/>
            <person name="Yagi K."/>
            <person name="Yoshizaki F."/>
            <person name="Wada S."/>
            <person name="Zhang C."/>
            <person name="Hyatt P.D."/>
            <person name="Larimer F."/>
            <person name="Detter C."/>
            <person name="Doggett N."/>
            <person name="Glavina T."/>
            <person name="Hawkins T."/>
            <person name="Richardson P."/>
            <person name="Lucas S."/>
            <person name="Kohara Y."/>
            <person name="Levine M."/>
            <person name="Satoh N."/>
            <person name="Rokhsar D.S."/>
        </authorList>
    </citation>
    <scope>NUCLEOTIDE SEQUENCE [LARGE SCALE GENOMIC DNA]</scope>
</reference>